<dbReference type="PANTHER" id="PTHR24305">
    <property type="entry name" value="CYTOCHROME P450"/>
    <property type="match status" value="1"/>
</dbReference>
<sequence length="448" mass="48884">MNGPEQETPPALRHGRAPGAWPLLGHLPYLATRPLSFLDSLPGHGDVVRVRMGPRTAHVVSHPALVRRVLTDRRSFDRSGVLYEKVRALLGNGLATCPNAEHRDQRRTLQPAFHHSLMDRYAAVMTAETQALTARWRPGAVVDVTEEAFRLTTAVAVRTLFSAGITARAAEELREALEVLLRGVYTRVVAPAVDRVPSPARRRYRRALARWRTGVAAIVAAYRAAGMHHGDALSLLLAVRDEHGRALSDTELGDQVATLVLAGAETTSSVLAWALRLLADHPEAAGRLHRELDAVLAGEPVTAADLPRLPYTADVVREALRLYPPAWAITRTTIRETELAGLPLAPGSIVICCLYLLHRRRELFPDAARFDPDRWAAGEAPRDAWLPFGLGATKCVGDVFGTVEAGLALAAIASRWHLTPVSPRPPRPVPRIVLSPGPQPMRLAERVP</sequence>
<keyword evidence="5" id="KW-0560">Oxidoreductase</keyword>
<evidence type="ECO:0000313" key="7">
    <source>
        <dbReference type="EMBL" id="UZX24134.1"/>
    </source>
</evidence>
<gene>
    <name evidence="7" type="ORF">LDH80_27035</name>
</gene>
<dbReference type="InterPro" id="IPR050121">
    <property type="entry name" value="Cytochrome_P450_monoxygenase"/>
</dbReference>
<dbReference type="PRINTS" id="PR00385">
    <property type="entry name" value="P450"/>
</dbReference>
<dbReference type="PRINTS" id="PR00465">
    <property type="entry name" value="EP450IV"/>
</dbReference>
<organism evidence="7 8">
    <name type="scientific">Streptomyces tanashiensis</name>
    <dbReference type="NCBI Taxonomy" id="67367"/>
    <lineage>
        <taxon>Bacteria</taxon>
        <taxon>Bacillati</taxon>
        <taxon>Actinomycetota</taxon>
        <taxon>Actinomycetes</taxon>
        <taxon>Kitasatosporales</taxon>
        <taxon>Streptomycetaceae</taxon>
        <taxon>Streptomyces</taxon>
    </lineage>
</organism>
<keyword evidence="5" id="KW-0349">Heme</keyword>
<dbReference type="PANTHER" id="PTHR24305:SF166">
    <property type="entry name" value="CYTOCHROME P450 12A4, MITOCHONDRIAL-RELATED"/>
    <property type="match status" value="1"/>
</dbReference>
<evidence type="ECO:0000256" key="1">
    <source>
        <dbReference type="ARBA" id="ARBA00001971"/>
    </source>
</evidence>
<proteinExistence type="inferred from homology"/>
<evidence type="ECO:0000256" key="6">
    <source>
        <dbReference type="SAM" id="MobiDB-lite"/>
    </source>
</evidence>
<keyword evidence="5" id="KW-0503">Monooxygenase</keyword>
<evidence type="ECO:0000256" key="3">
    <source>
        <dbReference type="ARBA" id="ARBA00022723"/>
    </source>
</evidence>
<evidence type="ECO:0000313" key="8">
    <source>
        <dbReference type="Proteomes" id="UP001164506"/>
    </source>
</evidence>
<dbReference type="Pfam" id="PF00067">
    <property type="entry name" value="p450"/>
    <property type="match status" value="1"/>
</dbReference>
<keyword evidence="3 5" id="KW-0479">Metal-binding</keyword>
<dbReference type="SUPFAM" id="SSF48264">
    <property type="entry name" value="Cytochrome P450"/>
    <property type="match status" value="1"/>
</dbReference>
<dbReference type="EMBL" id="CP084204">
    <property type="protein sequence ID" value="UZX24134.1"/>
    <property type="molecule type" value="Genomic_DNA"/>
</dbReference>
<dbReference type="Proteomes" id="UP001164506">
    <property type="component" value="Chromosome"/>
</dbReference>
<feature type="region of interest" description="Disordered" evidence="6">
    <location>
        <begin position="427"/>
        <end position="448"/>
    </location>
</feature>
<evidence type="ECO:0000256" key="5">
    <source>
        <dbReference type="RuleBase" id="RU000461"/>
    </source>
</evidence>
<keyword evidence="8" id="KW-1185">Reference proteome</keyword>
<dbReference type="GeneID" id="95603171"/>
<name>A0ABY6R625_9ACTN</name>
<accession>A0ABY6R625</accession>
<protein>
    <submittedName>
        <fullName evidence="7">Cytochrome P450</fullName>
    </submittedName>
</protein>
<dbReference type="InterPro" id="IPR002403">
    <property type="entry name" value="Cyt_P450_E_grp-IV"/>
</dbReference>
<dbReference type="RefSeq" id="WP_190103523.1">
    <property type="nucleotide sequence ID" value="NZ_BMUH01000005.1"/>
</dbReference>
<reference evidence="7" key="1">
    <citation type="submission" date="2021-09" db="EMBL/GenBank/DDBJ databases">
        <title>Complete genome sequence and metabolic characterization of Streptomyces tanashiensis DSM 731 the producer of antibacterial Kalafungin and diverse secondary metabolites.</title>
        <authorList>
            <person name="Abbasi M.N."/>
            <person name="Anwar M.N."/>
            <person name="Alam K."/>
            <person name="Shoaib M."/>
            <person name="Lin Z."/>
            <person name="Hayat M."/>
            <person name="Ali M.I."/>
            <person name="Malik H.M.T."/>
            <person name="Ahmed I."/>
            <person name="Li A."/>
            <person name="Hailong Wang H."/>
            <person name="Zhang Y."/>
        </authorList>
    </citation>
    <scope>NUCLEOTIDE SEQUENCE</scope>
    <source>
        <strain evidence="7">Kala</strain>
    </source>
</reference>
<evidence type="ECO:0000256" key="4">
    <source>
        <dbReference type="ARBA" id="ARBA00023004"/>
    </source>
</evidence>
<dbReference type="Gene3D" id="1.10.630.10">
    <property type="entry name" value="Cytochrome P450"/>
    <property type="match status" value="1"/>
</dbReference>
<evidence type="ECO:0000256" key="2">
    <source>
        <dbReference type="ARBA" id="ARBA00010617"/>
    </source>
</evidence>
<dbReference type="PROSITE" id="PS00086">
    <property type="entry name" value="CYTOCHROME_P450"/>
    <property type="match status" value="1"/>
</dbReference>
<keyword evidence="4 5" id="KW-0408">Iron</keyword>
<dbReference type="InterPro" id="IPR001128">
    <property type="entry name" value="Cyt_P450"/>
</dbReference>
<dbReference type="InterPro" id="IPR017972">
    <property type="entry name" value="Cyt_P450_CS"/>
</dbReference>
<comment type="similarity">
    <text evidence="2 5">Belongs to the cytochrome P450 family.</text>
</comment>
<comment type="cofactor">
    <cofactor evidence="1">
        <name>heme</name>
        <dbReference type="ChEBI" id="CHEBI:30413"/>
    </cofactor>
</comment>
<dbReference type="InterPro" id="IPR036396">
    <property type="entry name" value="Cyt_P450_sf"/>
</dbReference>